<reference evidence="2" key="1">
    <citation type="submission" date="2019-02" db="EMBL/GenBank/DDBJ databases">
        <title>Draft genome sequence of Muricauda sp. 176CP4-71.</title>
        <authorList>
            <person name="Park J.-S."/>
        </authorList>
    </citation>
    <scope>NUCLEOTIDE SEQUENCE [LARGE SCALE GENOMIC DNA]</scope>
    <source>
        <strain evidence="2">176GS2-150</strain>
    </source>
</reference>
<dbReference type="SUPFAM" id="SSF54427">
    <property type="entry name" value="NTF2-like"/>
    <property type="match status" value="1"/>
</dbReference>
<evidence type="ECO:0000313" key="2">
    <source>
        <dbReference type="Proteomes" id="UP000292544"/>
    </source>
</evidence>
<name>A0ABY1WU49_9GAMM</name>
<organism evidence="1 2">
    <name type="scientific">Corallincola spongiicola</name>
    <dbReference type="NCBI Taxonomy" id="2520508"/>
    <lineage>
        <taxon>Bacteria</taxon>
        <taxon>Pseudomonadati</taxon>
        <taxon>Pseudomonadota</taxon>
        <taxon>Gammaproteobacteria</taxon>
        <taxon>Alteromonadales</taxon>
        <taxon>Psychromonadaceae</taxon>
        <taxon>Corallincola</taxon>
    </lineage>
</organism>
<accession>A0ABY1WU49</accession>
<protein>
    <recommendedName>
        <fullName evidence="3">DUF4440 domain-containing protein</fullName>
    </recommendedName>
</protein>
<comment type="caution">
    <text evidence="1">The sequence shown here is derived from an EMBL/GenBank/DDBJ whole genome shotgun (WGS) entry which is preliminary data.</text>
</comment>
<dbReference type="Proteomes" id="UP000292544">
    <property type="component" value="Unassembled WGS sequence"/>
</dbReference>
<evidence type="ECO:0008006" key="3">
    <source>
        <dbReference type="Google" id="ProtNLM"/>
    </source>
</evidence>
<keyword evidence="2" id="KW-1185">Reference proteome</keyword>
<proteinExistence type="predicted"/>
<evidence type="ECO:0000313" key="1">
    <source>
        <dbReference type="EMBL" id="TAA48273.1"/>
    </source>
</evidence>
<gene>
    <name evidence="1" type="ORF">EXY25_03300</name>
</gene>
<dbReference type="Gene3D" id="3.10.450.50">
    <property type="match status" value="1"/>
</dbReference>
<dbReference type="RefSeq" id="WP_130565696.1">
    <property type="nucleotide sequence ID" value="NZ_SHLY01000001.1"/>
</dbReference>
<dbReference type="InterPro" id="IPR032710">
    <property type="entry name" value="NTF2-like_dom_sf"/>
</dbReference>
<sequence>MQALRLLFQSYHAAFERLDPAAISDCYLLPCATSDGDGNAVFADLQSLQNKFALNCQQLQAAGYTSSDFEILEYQPLGDRAASVKIAWSVSFNEQQQHFGTLYLCHLVAERWKIFSAQVFPF</sequence>
<dbReference type="EMBL" id="SHLY01000001">
    <property type="protein sequence ID" value="TAA48273.1"/>
    <property type="molecule type" value="Genomic_DNA"/>
</dbReference>